<evidence type="ECO:0000313" key="3">
    <source>
        <dbReference type="Proteomes" id="UP000307943"/>
    </source>
</evidence>
<comment type="caution">
    <text evidence="2">The sequence shown here is derived from an EMBL/GenBank/DDBJ whole genome shotgun (WGS) entry which is preliminary data.</text>
</comment>
<keyword evidence="1" id="KW-0472">Membrane</keyword>
<dbReference type="EMBL" id="VDCQ01000042">
    <property type="protein sequence ID" value="TNJ63457.1"/>
    <property type="molecule type" value="Genomic_DNA"/>
</dbReference>
<feature type="transmembrane region" description="Helical" evidence="1">
    <location>
        <begin position="87"/>
        <end position="104"/>
    </location>
</feature>
<sequence>MQTKLAVQFRKSRTTVTAFERLKLCKRCGAYSVLFDNSCKSCGARDKFIPVTEYASALNRILPWAEAFGAIALVLLAVVFADTLAQMAAAAAGGAVLLFLLFLLRKTYKPYAESNRLHKLLVDHTPEILRGLRADLQEALEDMEADKPKEAYEKLREIGHFLRGDSIKARKVVCLNRFFIRKDMDLELEQLIPASFSEPFVLYLWEAVKVNKRLVRRGVLDYVLAYRYHIASMPHGKDILALIAGAAVRMKSYVKMYPYFIVDYLDELPKERFHRLCMLMAATPAEERTILYDKCKELARSRYGFDPDFQNMF</sequence>
<proteinExistence type="predicted"/>
<evidence type="ECO:0000256" key="1">
    <source>
        <dbReference type="SAM" id="Phobius"/>
    </source>
</evidence>
<dbReference type="AlphaFoldDB" id="A0A5C4T543"/>
<gene>
    <name evidence="2" type="ORF">FE784_25085</name>
</gene>
<dbReference type="OrthoDB" id="2925556at2"/>
<dbReference type="RefSeq" id="WP_139605010.1">
    <property type="nucleotide sequence ID" value="NZ_VDCQ01000042.1"/>
</dbReference>
<dbReference type="Proteomes" id="UP000307943">
    <property type="component" value="Unassembled WGS sequence"/>
</dbReference>
<evidence type="ECO:0000313" key="2">
    <source>
        <dbReference type="EMBL" id="TNJ63457.1"/>
    </source>
</evidence>
<feature type="transmembrane region" description="Helical" evidence="1">
    <location>
        <begin position="61"/>
        <end position="81"/>
    </location>
</feature>
<keyword evidence="1" id="KW-1133">Transmembrane helix</keyword>
<organism evidence="2 3">
    <name type="scientific">Paenibacillus hemerocallicola</name>
    <dbReference type="NCBI Taxonomy" id="1172614"/>
    <lineage>
        <taxon>Bacteria</taxon>
        <taxon>Bacillati</taxon>
        <taxon>Bacillota</taxon>
        <taxon>Bacilli</taxon>
        <taxon>Bacillales</taxon>
        <taxon>Paenibacillaceae</taxon>
        <taxon>Paenibacillus</taxon>
    </lineage>
</organism>
<protein>
    <submittedName>
        <fullName evidence="2">Uncharacterized protein</fullName>
    </submittedName>
</protein>
<keyword evidence="3" id="KW-1185">Reference proteome</keyword>
<reference evidence="2 3" key="1">
    <citation type="submission" date="2019-05" db="EMBL/GenBank/DDBJ databases">
        <title>We sequenced the genome of Paenibacillus hemerocallicola KCTC 33185 for further insight into its adaptation and study the phylogeny of Paenibacillus.</title>
        <authorList>
            <person name="Narsing Rao M.P."/>
        </authorList>
    </citation>
    <scope>NUCLEOTIDE SEQUENCE [LARGE SCALE GENOMIC DNA]</scope>
    <source>
        <strain evidence="2 3">KCTC 33185</strain>
    </source>
</reference>
<name>A0A5C4T543_9BACL</name>
<keyword evidence="1" id="KW-0812">Transmembrane</keyword>
<accession>A0A5C4T543</accession>